<keyword evidence="2" id="KW-0732">Signal</keyword>
<reference evidence="5" key="1">
    <citation type="submission" date="2016-10" db="EMBL/GenBank/DDBJ databases">
        <authorList>
            <person name="Varghese N."/>
            <person name="Submissions S."/>
        </authorList>
    </citation>
    <scope>NUCLEOTIDE SEQUENCE [LARGE SCALE GENOMIC DNA]</scope>
    <source>
        <strain evidence="5">B48,IBRC-M 10115,DSM 25386,CECT 8001</strain>
    </source>
</reference>
<gene>
    <name evidence="4" type="ORF">SAMN05192533_1062</name>
</gene>
<dbReference type="Proteomes" id="UP000198553">
    <property type="component" value="Unassembled WGS sequence"/>
</dbReference>
<dbReference type="Pfam" id="PF20434">
    <property type="entry name" value="BD-FAE"/>
    <property type="match status" value="1"/>
</dbReference>
<evidence type="ECO:0000259" key="3">
    <source>
        <dbReference type="Pfam" id="PF20434"/>
    </source>
</evidence>
<name>A0A1H8BFX5_9BACI</name>
<dbReference type="InterPro" id="IPR029058">
    <property type="entry name" value="AB_hydrolase_fold"/>
</dbReference>
<evidence type="ECO:0000256" key="2">
    <source>
        <dbReference type="SAM" id="SignalP"/>
    </source>
</evidence>
<dbReference type="PANTHER" id="PTHR48081">
    <property type="entry name" value="AB HYDROLASE SUPERFAMILY PROTEIN C4A8.06C"/>
    <property type="match status" value="1"/>
</dbReference>
<feature type="chain" id="PRO_5011480122" evidence="2">
    <location>
        <begin position="24"/>
        <end position="317"/>
    </location>
</feature>
<dbReference type="PANTHER" id="PTHR48081:SF13">
    <property type="entry name" value="ALPHA_BETA HYDROLASE"/>
    <property type="match status" value="1"/>
</dbReference>
<dbReference type="Gene3D" id="3.40.50.1820">
    <property type="entry name" value="alpha/beta hydrolase"/>
    <property type="match status" value="1"/>
</dbReference>
<dbReference type="InterPro" id="IPR050300">
    <property type="entry name" value="GDXG_lipolytic_enzyme"/>
</dbReference>
<sequence length="317" mass="35188">MIKYIMMIASLILALSFSAIVVADPISIGTNSANDNSEVKIIKTKQVSNQNVQLQTDITYKKIGDRDLKMHLLLPKNNNRTLPVIIFIKGSSWGKYKPQDTLGFIPQLVRFAKKGYIVASIEHRTSHEAKFPAQIHDVKAAVRYLKEKSDDYHINPNRIGVWGTSSGGHLAALLGTSCTAPELEGLPNTSKQSSCVQAVVDWYGPTDFLRMRKEGYNAEVAHSAESILIGGPILQNKEKVKTANPITYITKNAPPFLIMHGDKDKRVPFNQSELLYEALKKNGVDVTLYKVKGGGHGSGFGHPEIFKTVQEFFDRHL</sequence>
<dbReference type="GO" id="GO:0016787">
    <property type="term" value="F:hydrolase activity"/>
    <property type="evidence" value="ECO:0007669"/>
    <property type="project" value="UniProtKB-KW"/>
</dbReference>
<feature type="domain" description="BD-FAE-like" evidence="3">
    <location>
        <begin position="70"/>
        <end position="279"/>
    </location>
</feature>
<protein>
    <submittedName>
        <fullName evidence="4">Alpha/beta hydrolase fold</fullName>
    </submittedName>
</protein>
<proteinExistence type="predicted"/>
<feature type="signal peptide" evidence="2">
    <location>
        <begin position="1"/>
        <end position="23"/>
    </location>
</feature>
<evidence type="ECO:0000256" key="1">
    <source>
        <dbReference type="ARBA" id="ARBA00022801"/>
    </source>
</evidence>
<dbReference type="EMBL" id="FOBW01000006">
    <property type="protein sequence ID" value="SEM80898.1"/>
    <property type="molecule type" value="Genomic_DNA"/>
</dbReference>
<dbReference type="OrthoDB" id="9815425at2"/>
<dbReference type="AlphaFoldDB" id="A0A1H8BFX5"/>
<dbReference type="SUPFAM" id="SSF53474">
    <property type="entry name" value="alpha/beta-Hydrolases"/>
    <property type="match status" value="1"/>
</dbReference>
<evidence type="ECO:0000313" key="5">
    <source>
        <dbReference type="Proteomes" id="UP000198553"/>
    </source>
</evidence>
<keyword evidence="5" id="KW-1185">Reference proteome</keyword>
<organism evidence="4 5">
    <name type="scientific">Mesobacillus persicus</name>
    <dbReference type="NCBI Taxonomy" id="930146"/>
    <lineage>
        <taxon>Bacteria</taxon>
        <taxon>Bacillati</taxon>
        <taxon>Bacillota</taxon>
        <taxon>Bacilli</taxon>
        <taxon>Bacillales</taxon>
        <taxon>Bacillaceae</taxon>
        <taxon>Mesobacillus</taxon>
    </lineage>
</organism>
<dbReference type="STRING" id="930146.SAMN05192533_1062"/>
<keyword evidence="1 4" id="KW-0378">Hydrolase</keyword>
<evidence type="ECO:0000313" key="4">
    <source>
        <dbReference type="EMBL" id="SEM80898.1"/>
    </source>
</evidence>
<dbReference type="InterPro" id="IPR049492">
    <property type="entry name" value="BD-FAE-like_dom"/>
</dbReference>
<dbReference type="RefSeq" id="WP_090744286.1">
    <property type="nucleotide sequence ID" value="NZ_FOBW01000006.1"/>
</dbReference>
<accession>A0A1H8BFX5</accession>